<gene>
    <name evidence="1" type="ORF">DPMN_180419</name>
</gene>
<accession>A0A9D4IKG1</accession>
<dbReference type="AlphaFoldDB" id="A0A9D4IKG1"/>
<keyword evidence="2" id="KW-1185">Reference proteome</keyword>
<dbReference type="EMBL" id="JAIWYP010000009">
    <property type="protein sequence ID" value="KAH3778941.1"/>
    <property type="molecule type" value="Genomic_DNA"/>
</dbReference>
<dbReference type="Proteomes" id="UP000828390">
    <property type="component" value="Unassembled WGS sequence"/>
</dbReference>
<name>A0A9D4IKG1_DREPO</name>
<organism evidence="1 2">
    <name type="scientific">Dreissena polymorpha</name>
    <name type="common">Zebra mussel</name>
    <name type="synonym">Mytilus polymorpha</name>
    <dbReference type="NCBI Taxonomy" id="45954"/>
    <lineage>
        <taxon>Eukaryota</taxon>
        <taxon>Metazoa</taxon>
        <taxon>Spiralia</taxon>
        <taxon>Lophotrochozoa</taxon>
        <taxon>Mollusca</taxon>
        <taxon>Bivalvia</taxon>
        <taxon>Autobranchia</taxon>
        <taxon>Heteroconchia</taxon>
        <taxon>Euheterodonta</taxon>
        <taxon>Imparidentia</taxon>
        <taxon>Neoheterodontei</taxon>
        <taxon>Myida</taxon>
        <taxon>Dreissenoidea</taxon>
        <taxon>Dreissenidae</taxon>
        <taxon>Dreissena</taxon>
    </lineage>
</organism>
<reference evidence="1" key="1">
    <citation type="journal article" date="2019" name="bioRxiv">
        <title>The Genome of the Zebra Mussel, Dreissena polymorpha: A Resource for Invasive Species Research.</title>
        <authorList>
            <person name="McCartney M.A."/>
            <person name="Auch B."/>
            <person name="Kono T."/>
            <person name="Mallez S."/>
            <person name="Zhang Y."/>
            <person name="Obille A."/>
            <person name="Becker A."/>
            <person name="Abrahante J.E."/>
            <person name="Garbe J."/>
            <person name="Badalamenti J.P."/>
            <person name="Herman A."/>
            <person name="Mangelson H."/>
            <person name="Liachko I."/>
            <person name="Sullivan S."/>
            <person name="Sone E.D."/>
            <person name="Koren S."/>
            <person name="Silverstein K.A.T."/>
            <person name="Beckman K.B."/>
            <person name="Gohl D.M."/>
        </authorList>
    </citation>
    <scope>NUCLEOTIDE SEQUENCE</scope>
    <source>
        <strain evidence="1">Duluth1</strain>
        <tissue evidence="1">Whole animal</tissue>
    </source>
</reference>
<protein>
    <submittedName>
        <fullName evidence="1">Uncharacterized protein</fullName>
    </submittedName>
</protein>
<sequence length="89" mass="10370">MYLIKPKFNDNTFFTKDTKFSATISEYRKQIQICSPDVRTSVEGKLAKLKQRRTNILDDKIVARILDELDGIFDRIESILKLNAKGYLK</sequence>
<evidence type="ECO:0000313" key="1">
    <source>
        <dbReference type="EMBL" id="KAH3778941.1"/>
    </source>
</evidence>
<proteinExistence type="predicted"/>
<reference evidence="1" key="2">
    <citation type="submission" date="2020-11" db="EMBL/GenBank/DDBJ databases">
        <authorList>
            <person name="McCartney M.A."/>
            <person name="Auch B."/>
            <person name="Kono T."/>
            <person name="Mallez S."/>
            <person name="Becker A."/>
            <person name="Gohl D.M."/>
            <person name="Silverstein K.A.T."/>
            <person name="Koren S."/>
            <person name="Bechman K.B."/>
            <person name="Herman A."/>
            <person name="Abrahante J.E."/>
            <person name="Garbe J."/>
        </authorList>
    </citation>
    <scope>NUCLEOTIDE SEQUENCE</scope>
    <source>
        <strain evidence="1">Duluth1</strain>
        <tissue evidence="1">Whole animal</tissue>
    </source>
</reference>
<evidence type="ECO:0000313" key="2">
    <source>
        <dbReference type="Proteomes" id="UP000828390"/>
    </source>
</evidence>
<comment type="caution">
    <text evidence="1">The sequence shown here is derived from an EMBL/GenBank/DDBJ whole genome shotgun (WGS) entry which is preliminary data.</text>
</comment>